<gene>
    <name evidence="1" type="ORF">CAL28_24950</name>
</gene>
<proteinExistence type="predicted"/>
<dbReference type="Proteomes" id="UP000215767">
    <property type="component" value="Unassembled WGS sequence"/>
</dbReference>
<accession>A0A261UKL7</accession>
<evidence type="ECO:0000313" key="1">
    <source>
        <dbReference type="EMBL" id="OZI62429.1"/>
    </source>
</evidence>
<dbReference type="Gene3D" id="3.90.280.10">
    <property type="entry name" value="PEBP-like"/>
    <property type="match status" value="1"/>
</dbReference>
<evidence type="ECO:0008006" key="3">
    <source>
        <dbReference type="Google" id="ProtNLM"/>
    </source>
</evidence>
<dbReference type="PANTHER" id="PTHR30289">
    <property type="entry name" value="UNCHARACTERIZED PROTEIN YBCL-RELATED"/>
    <property type="match status" value="1"/>
</dbReference>
<dbReference type="PANTHER" id="PTHR30289:SF1">
    <property type="entry name" value="PEBP (PHOSPHATIDYLETHANOLAMINE-BINDING PROTEIN) FAMILY PROTEIN"/>
    <property type="match status" value="1"/>
</dbReference>
<dbReference type="InterPro" id="IPR008914">
    <property type="entry name" value="PEBP"/>
</dbReference>
<organism evidence="1 2">
    <name type="scientific">Bordetella genomosp. 11</name>
    <dbReference type="NCBI Taxonomy" id="1416808"/>
    <lineage>
        <taxon>Bacteria</taxon>
        <taxon>Pseudomonadati</taxon>
        <taxon>Pseudomonadota</taxon>
        <taxon>Betaproteobacteria</taxon>
        <taxon>Burkholderiales</taxon>
        <taxon>Alcaligenaceae</taxon>
        <taxon>Bordetella</taxon>
    </lineage>
</organism>
<dbReference type="RefSeq" id="WP_094843806.1">
    <property type="nucleotide sequence ID" value="NZ_NEVS01000004.1"/>
</dbReference>
<comment type="caution">
    <text evidence="1">The sequence shown here is derived from an EMBL/GenBank/DDBJ whole genome shotgun (WGS) entry which is preliminary data.</text>
</comment>
<dbReference type="OrthoDB" id="9797506at2"/>
<dbReference type="Pfam" id="PF01161">
    <property type="entry name" value="PBP"/>
    <property type="match status" value="1"/>
</dbReference>
<protein>
    <recommendedName>
        <fullName evidence="3">Phospholipid-binding protein</fullName>
    </recommendedName>
</protein>
<evidence type="ECO:0000313" key="2">
    <source>
        <dbReference type="Proteomes" id="UP000215767"/>
    </source>
</evidence>
<sequence length="214" mass="22803">MKLNSLSFLDGEAIPDRYALSRNTSPTTLEPSENLNPHLAWDDVPAGTASFALLCADLDAPVDRSRLNDAGATLDADAPRRAFYHWVVVDLPASLREIDEGAFVPIREHGAAAVRATPPCRQGLNDYADMPGLGRAAGQGYGGPAPPWNDARPHRYRFTVYALAVPTLALPPVFRAGDVLDAIRGQVLQEASLTAIYTLNASLAATQVGSPSVT</sequence>
<dbReference type="NCBIfam" id="TIGR00481">
    <property type="entry name" value="YbhB/YbcL family Raf kinase inhibitor-like protein"/>
    <property type="match status" value="1"/>
</dbReference>
<dbReference type="EMBL" id="NEVS01000004">
    <property type="protein sequence ID" value="OZI62429.1"/>
    <property type="molecule type" value="Genomic_DNA"/>
</dbReference>
<name>A0A261UKL7_9BORD</name>
<dbReference type="AlphaFoldDB" id="A0A261UKL7"/>
<dbReference type="SUPFAM" id="SSF49777">
    <property type="entry name" value="PEBP-like"/>
    <property type="match status" value="1"/>
</dbReference>
<dbReference type="CDD" id="cd00865">
    <property type="entry name" value="PEBP_bact_arch"/>
    <property type="match status" value="1"/>
</dbReference>
<dbReference type="InterPro" id="IPR036610">
    <property type="entry name" value="PEBP-like_sf"/>
</dbReference>
<dbReference type="InterPro" id="IPR005247">
    <property type="entry name" value="YbhB_YbcL/LppC-like"/>
</dbReference>
<keyword evidence="2" id="KW-1185">Reference proteome</keyword>
<reference evidence="2" key="1">
    <citation type="submission" date="2017-05" db="EMBL/GenBank/DDBJ databases">
        <title>Complete and WGS of Bordetella genogroups.</title>
        <authorList>
            <person name="Spilker T."/>
            <person name="Lipuma J."/>
        </authorList>
    </citation>
    <scope>NUCLEOTIDE SEQUENCE [LARGE SCALE GENOMIC DNA]</scope>
    <source>
        <strain evidence="2">AU8856</strain>
    </source>
</reference>